<proteinExistence type="predicted"/>
<dbReference type="EMBL" id="JAUSSU010000003">
    <property type="protein sequence ID" value="MDQ0112036.1"/>
    <property type="molecule type" value="Genomic_DNA"/>
</dbReference>
<name>A0ABT9TXE0_PAEHA</name>
<dbReference type="Proteomes" id="UP001229346">
    <property type="component" value="Unassembled WGS sequence"/>
</dbReference>
<protein>
    <recommendedName>
        <fullName evidence="3">DNA/RNA helicase</fullName>
    </recommendedName>
</protein>
<evidence type="ECO:0000313" key="2">
    <source>
        <dbReference type="Proteomes" id="UP001229346"/>
    </source>
</evidence>
<sequence length="138" mass="15226">MSDQNAILFEFSDARSATLASDTLEELGYAPVSHENNRIHIHIEGSDLTSALEIAQANGGRLVEQSHIADWAVTDTAYALDAVTIPAHVVNEDWVDSYGAGQQEESYLLRNRDDDADYDDEFIPDPGTYDHFSGDVHT</sequence>
<reference evidence="1 2" key="1">
    <citation type="submission" date="2023-07" db="EMBL/GenBank/DDBJ databases">
        <title>Sorghum-associated microbial communities from plants grown in Nebraska, USA.</title>
        <authorList>
            <person name="Schachtman D."/>
        </authorList>
    </citation>
    <scope>NUCLEOTIDE SEQUENCE [LARGE SCALE GENOMIC DNA]</scope>
    <source>
        <strain evidence="1 2">CC482</strain>
    </source>
</reference>
<organism evidence="1 2">
    <name type="scientific">Paenibacillus harenae</name>
    <dbReference type="NCBI Taxonomy" id="306543"/>
    <lineage>
        <taxon>Bacteria</taxon>
        <taxon>Bacillati</taxon>
        <taxon>Bacillota</taxon>
        <taxon>Bacilli</taxon>
        <taxon>Bacillales</taxon>
        <taxon>Paenibacillaceae</taxon>
        <taxon>Paenibacillus</taxon>
    </lineage>
</organism>
<keyword evidence="2" id="KW-1185">Reference proteome</keyword>
<evidence type="ECO:0008006" key="3">
    <source>
        <dbReference type="Google" id="ProtNLM"/>
    </source>
</evidence>
<accession>A0ABT9TXE0</accession>
<gene>
    <name evidence="1" type="ORF">J2T15_001471</name>
</gene>
<comment type="caution">
    <text evidence="1">The sequence shown here is derived from an EMBL/GenBank/DDBJ whole genome shotgun (WGS) entry which is preliminary data.</text>
</comment>
<evidence type="ECO:0000313" key="1">
    <source>
        <dbReference type="EMBL" id="MDQ0112036.1"/>
    </source>
</evidence>